<accession>A0AAW2HZ74</accession>
<dbReference type="EMBL" id="JARGDH010000002">
    <property type="protein sequence ID" value="KAL0274813.1"/>
    <property type="molecule type" value="Genomic_DNA"/>
</dbReference>
<organism evidence="1">
    <name type="scientific">Menopon gallinae</name>
    <name type="common">poultry shaft louse</name>
    <dbReference type="NCBI Taxonomy" id="328185"/>
    <lineage>
        <taxon>Eukaryota</taxon>
        <taxon>Metazoa</taxon>
        <taxon>Ecdysozoa</taxon>
        <taxon>Arthropoda</taxon>
        <taxon>Hexapoda</taxon>
        <taxon>Insecta</taxon>
        <taxon>Pterygota</taxon>
        <taxon>Neoptera</taxon>
        <taxon>Paraneoptera</taxon>
        <taxon>Psocodea</taxon>
        <taxon>Troctomorpha</taxon>
        <taxon>Phthiraptera</taxon>
        <taxon>Amblycera</taxon>
        <taxon>Menoponidae</taxon>
        <taxon>Menopon</taxon>
    </lineage>
</organism>
<protein>
    <submittedName>
        <fullName evidence="1">Uncharacterized protein</fullName>
    </submittedName>
</protein>
<reference evidence="1" key="1">
    <citation type="journal article" date="2024" name="Gigascience">
        <title>Chromosome-level genome of the poultry shaft louse Menopon gallinae provides insight into the host-switching and adaptive evolution of parasitic lice.</title>
        <authorList>
            <person name="Xu Y."/>
            <person name="Ma L."/>
            <person name="Liu S."/>
            <person name="Liang Y."/>
            <person name="Liu Q."/>
            <person name="He Z."/>
            <person name="Tian L."/>
            <person name="Duan Y."/>
            <person name="Cai W."/>
            <person name="Li H."/>
            <person name="Song F."/>
        </authorList>
    </citation>
    <scope>NUCLEOTIDE SEQUENCE</scope>
    <source>
        <strain evidence="1">Cailab_2023a</strain>
    </source>
</reference>
<sequence>MLERTMRSVTDFEGLLGGSRQSRLEGRPSGQPESFLGVRERPSLCRQNYEAICSAIFTGL</sequence>
<name>A0AAW2HZ74_9NEOP</name>
<evidence type="ECO:0000313" key="1">
    <source>
        <dbReference type="EMBL" id="KAL0274813.1"/>
    </source>
</evidence>
<proteinExistence type="predicted"/>
<dbReference type="AlphaFoldDB" id="A0AAW2HZ74"/>
<gene>
    <name evidence="1" type="ORF">PYX00_002847</name>
</gene>
<comment type="caution">
    <text evidence="1">The sequence shown here is derived from an EMBL/GenBank/DDBJ whole genome shotgun (WGS) entry which is preliminary data.</text>
</comment>